<dbReference type="Proteomes" id="UP000196710">
    <property type="component" value="Chromosome"/>
</dbReference>
<dbReference type="InterPro" id="IPR036812">
    <property type="entry name" value="NAD(P)_OxRdtase_dom_sf"/>
</dbReference>
<dbReference type="InterPro" id="IPR023210">
    <property type="entry name" value="NADP_OxRdtase_dom"/>
</dbReference>
<keyword evidence="7" id="KW-1185">Reference proteome</keyword>
<reference evidence="6 8" key="3">
    <citation type="submission" date="2020-11" db="EMBL/GenBank/DDBJ databases">
        <title>Closed and high quality bacterial genomes of the OMM12 community.</title>
        <authorList>
            <person name="Marbouty M."/>
            <person name="Lamy-Besnier Q."/>
            <person name="Debarbieux L."/>
            <person name="Koszul R."/>
        </authorList>
    </citation>
    <scope>NUCLEOTIDE SEQUENCE [LARGE SCALE GENOMIC DNA]</scope>
    <source>
        <strain evidence="6 8">KB18</strain>
    </source>
</reference>
<dbReference type="EMBL" id="CP021422">
    <property type="protein sequence ID" value="ASB40552.1"/>
    <property type="molecule type" value="Genomic_DNA"/>
</dbReference>
<evidence type="ECO:0000256" key="2">
    <source>
        <dbReference type="ARBA" id="ARBA00023004"/>
    </source>
</evidence>
<dbReference type="CDD" id="cd19100">
    <property type="entry name" value="AKR_unchar"/>
    <property type="match status" value="1"/>
</dbReference>
<organism evidence="6 8">
    <name type="scientific">Acutalibacter muris</name>
    <dbReference type="NCBI Taxonomy" id="1796620"/>
    <lineage>
        <taxon>Bacteria</taxon>
        <taxon>Bacillati</taxon>
        <taxon>Bacillota</taxon>
        <taxon>Clostridia</taxon>
        <taxon>Eubacteriales</taxon>
        <taxon>Acutalibacteraceae</taxon>
        <taxon>Acutalibacter</taxon>
    </lineage>
</organism>
<evidence type="ECO:0000313" key="5">
    <source>
        <dbReference type="EMBL" id="ASB40552.1"/>
    </source>
</evidence>
<reference evidence="5" key="1">
    <citation type="journal article" date="2017" name="Genome Announc.">
        <title>High-Quality Whole-Genome Sequences of the Oligo-Mouse-Microbiota Bacterial Community.</title>
        <authorList>
            <person name="Garzetti D."/>
            <person name="Brugiroux S."/>
            <person name="Bunk B."/>
            <person name="Pukall R."/>
            <person name="McCoy K.D."/>
            <person name="Macpherson A.J."/>
            <person name="Stecher B."/>
        </authorList>
    </citation>
    <scope>NUCLEOTIDE SEQUENCE</scope>
    <source>
        <strain evidence="5">KB18</strain>
    </source>
</reference>
<dbReference type="PANTHER" id="PTHR43312">
    <property type="entry name" value="D-THREO-ALDOSE 1-DEHYDROGENASE"/>
    <property type="match status" value="1"/>
</dbReference>
<feature type="domain" description="4Fe-4S ferredoxin-type" evidence="4">
    <location>
        <begin position="326"/>
        <end position="355"/>
    </location>
</feature>
<keyword evidence="3" id="KW-0411">Iron-sulfur</keyword>
<dbReference type="PROSITE" id="PS00198">
    <property type="entry name" value="4FE4S_FER_1"/>
    <property type="match status" value="1"/>
</dbReference>
<evidence type="ECO:0000259" key="4">
    <source>
        <dbReference type="PROSITE" id="PS51379"/>
    </source>
</evidence>
<dbReference type="Proteomes" id="UP000596035">
    <property type="component" value="Chromosome"/>
</dbReference>
<sequence length="364" mass="40540">MEYRKLPHGNERISVIGLGGGSLPEDIDKAAEIVSAAIDNGINFFDLAPSYQPPFYAFANAFAGRRDKVLTQMHFGAVYGNGKYGWTQDLDKIKEQIAWNFKTIGTDYTDFGYLHCIDTHEDLDKALAPGGVWEYMKTLKAEGKIRHLGFSSHEPGIARRLLDTGLVDLFMFSINPAYDYQKGEYAKGEVAERLELYRDCEKEGVGITVMKPFAGGQLLDEKTSLFGRTLTHTQCLQYALDRPAVLTVLPGVRSVEDLQVALKYVDSTSEERDYSVIGEFTPKSAEGICVYCNHCQPCPKGLNVGLINKYYDLALAGDELAKGHYEKLPLHASDCVKCGHCESRCPFHVKQEARMEGIDGYFGK</sequence>
<dbReference type="GO" id="GO:0051536">
    <property type="term" value="F:iron-sulfur cluster binding"/>
    <property type="evidence" value="ECO:0007669"/>
    <property type="project" value="UniProtKB-KW"/>
</dbReference>
<evidence type="ECO:0000256" key="1">
    <source>
        <dbReference type="ARBA" id="ARBA00022723"/>
    </source>
</evidence>
<evidence type="ECO:0000313" key="7">
    <source>
        <dbReference type="Proteomes" id="UP000196710"/>
    </source>
</evidence>
<dbReference type="InterPro" id="IPR017900">
    <property type="entry name" value="4Fe4S_Fe_S_CS"/>
</dbReference>
<accession>A0A1Z2XQ39</accession>
<name>A0A1Z2XQ39_9FIRM</name>
<evidence type="ECO:0000313" key="6">
    <source>
        <dbReference type="EMBL" id="QQR29835.1"/>
    </source>
</evidence>
<keyword evidence="1" id="KW-0479">Metal-binding</keyword>
<dbReference type="PANTHER" id="PTHR43312:SF1">
    <property type="entry name" value="NADP-DEPENDENT OXIDOREDUCTASE DOMAIN-CONTAINING PROTEIN"/>
    <property type="match status" value="1"/>
</dbReference>
<dbReference type="GO" id="GO:0046872">
    <property type="term" value="F:metal ion binding"/>
    <property type="evidence" value="ECO:0007669"/>
    <property type="project" value="UniProtKB-KW"/>
</dbReference>
<keyword evidence="2" id="KW-0408">Iron</keyword>
<evidence type="ECO:0000313" key="8">
    <source>
        <dbReference type="Proteomes" id="UP000596035"/>
    </source>
</evidence>
<dbReference type="InterPro" id="IPR053135">
    <property type="entry name" value="AKR2_Oxidoreductase"/>
</dbReference>
<reference evidence="7" key="2">
    <citation type="submission" date="2017-05" db="EMBL/GenBank/DDBJ databases">
        <title>Improved OligoMM genomes.</title>
        <authorList>
            <person name="Garzetti D."/>
        </authorList>
    </citation>
    <scope>NUCLEOTIDE SEQUENCE [LARGE SCALE GENOMIC DNA]</scope>
    <source>
        <strain evidence="7">KB18</strain>
    </source>
</reference>
<evidence type="ECO:0000256" key="3">
    <source>
        <dbReference type="ARBA" id="ARBA00023014"/>
    </source>
</evidence>
<proteinExistence type="predicted"/>
<dbReference type="SUPFAM" id="SSF46548">
    <property type="entry name" value="alpha-helical ferredoxin"/>
    <property type="match status" value="1"/>
</dbReference>
<dbReference type="RefSeq" id="WP_066533817.1">
    <property type="nucleotide sequence ID" value="NZ_CP021422.1"/>
</dbReference>
<dbReference type="PROSITE" id="PS51379">
    <property type="entry name" value="4FE4S_FER_2"/>
    <property type="match status" value="1"/>
</dbReference>
<dbReference type="Pfam" id="PF00248">
    <property type="entry name" value="Aldo_ket_red"/>
    <property type="match status" value="1"/>
</dbReference>
<protein>
    <submittedName>
        <fullName evidence="5">(4Fe-4S)-binding protein</fullName>
    </submittedName>
    <submittedName>
        <fullName evidence="6">Aldo/keto reductase</fullName>
    </submittedName>
</protein>
<gene>
    <name evidence="5" type="ORF">ADH66_07700</name>
    <name evidence="6" type="ORF">I5Q82_17750</name>
</gene>
<dbReference type="EMBL" id="CP065321">
    <property type="protein sequence ID" value="QQR29835.1"/>
    <property type="molecule type" value="Genomic_DNA"/>
</dbReference>
<dbReference type="AlphaFoldDB" id="A0A1Z2XQ39"/>
<dbReference type="SUPFAM" id="SSF51430">
    <property type="entry name" value="NAD(P)-linked oxidoreductase"/>
    <property type="match status" value="1"/>
</dbReference>
<dbReference type="KEGG" id="amur:ADH66_07700"/>
<dbReference type="Gene3D" id="3.20.20.100">
    <property type="entry name" value="NADP-dependent oxidoreductase domain"/>
    <property type="match status" value="1"/>
</dbReference>
<dbReference type="InterPro" id="IPR017896">
    <property type="entry name" value="4Fe4S_Fe-S-bd"/>
</dbReference>